<dbReference type="SUPFAM" id="SSF51735">
    <property type="entry name" value="NAD(P)-binding Rossmann-fold domains"/>
    <property type="match status" value="1"/>
</dbReference>
<evidence type="ECO:0000313" key="7">
    <source>
        <dbReference type="EMBL" id="ABE59103.1"/>
    </source>
</evidence>
<dbReference type="Pfam" id="PF03446">
    <property type="entry name" value="NAD_binding_2"/>
    <property type="match status" value="1"/>
</dbReference>
<dbReference type="Pfam" id="PF14833">
    <property type="entry name" value="NAD_binding_11"/>
    <property type="match status" value="1"/>
</dbReference>
<dbReference type="InterPro" id="IPR015815">
    <property type="entry name" value="HIBADH-related"/>
</dbReference>
<dbReference type="STRING" id="290398.Csal_1751"/>
<dbReference type="GO" id="GO:0051287">
    <property type="term" value="F:NAD binding"/>
    <property type="evidence" value="ECO:0007669"/>
    <property type="project" value="InterPro"/>
</dbReference>
<dbReference type="HOGENOM" id="CLU_035117_1_0_6"/>
<dbReference type="GO" id="GO:0016491">
    <property type="term" value="F:oxidoreductase activity"/>
    <property type="evidence" value="ECO:0007669"/>
    <property type="project" value="UniProtKB-KW"/>
</dbReference>
<dbReference type="InterPro" id="IPR029154">
    <property type="entry name" value="HIBADH-like_NADP-bd"/>
</dbReference>
<dbReference type="PANTHER" id="PTHR43060">
    <property type="entry name" value="3-HYDROXYISOBUTYRATE DEHYDROGENASE-LIKE 1, MITOCHONDRIAL-RELATED"/>
    <property type="match status" value="1"/>
</dbReference>
<accession>Q1QWQ5</accession>
<feature type="domain" description="6-phosphogluconate dehydrogenase NADP-binding" evidence="5">
    <location>
        <begin position="26"/>
        <end position="182"/>
    </location>
</feature>
<dbReference type="InterPro" id="IPR036291">
    <property type="entry name" value="NAD(P)-bd_dom_sf"/>
</dbReference>
<reference evidence="7 8" key="1">
    <citation type="journal article" date="2011" name="Stand. Genomic Sci.">
        <title>Complete genome sequence of the halophilic and highly halotolerant Chromohalobacter salexigens type strain (1H11(T)).</title>
        <authorList>
            <person name="Copeland A."/>
            <person name="O'Connor K."/>
            <person name="Lucas S."/>
            <person name="Lapidus A."/>
            <person name="Berry K.W."/>
            <person name="Detter J.C."/>
            <person name="Del Rio T.G."/>
            <person name="Hammon N."/>
            <person name="Dalin E."/>
            <person name="Tice H."/>
            <person name="Pitluck S."/>
            <person name="Bruce D."/>
            <person name="Goodwin L."/>
            <person name="Han C."/>
            <person name="Tapia R."/>
            <person name="Saunders E."/>
            <person name="Schmutz J."/>
            <person name="Brettin T."/>
            <person name="Larimer F."/>
            <person name="Land M."/>
            <person name="Hauser L."/>
            <person name="Vargas C."/>
            <person name="Nieto J.J."/>
            <person name="Kyrpides N.C."/>
            <person name="Ivanova N."/>
            <person name="Goker M."/>
            <person name="Klenk H.P."/>
            <person name="Csonka L.N."/>
            <person name="Woyke T."/>
        </authorList>
    </citation>
    <scope>NUCLEOTIDE SEQUENCE [LARGE SCALE GENOMIC DNA]</scope>
    <source>
        <strain evidence="8">ATCC BAA-138 / DSM 3043 / CIP 106854 / NCIMB 13768 / 1H11</strain>
    </source>
</reference>
<dbReference type="EMBL" id="CP000285">
    <property type="protein sequence ID" value="ABE59103.1"/>
    <property type="molecule type" value="Genomic_DNA"/>
</dbReference>
<feature type="domain" description="3-hydroxyisobutyrate dehydrogenase-like NAD-binding" evidence="6">
    <location>
        <begin position="186"/>
        <end position="305"/>
    </location>
</feature>
<dbReference type="Proteomes" id="UP000000239">
    <property type="component" value="Chromosome"/>
</dbReference>
<dbReference type="InterPro" id="IPR008927">
    <property type="entry name" value="6-PGluconate_DH-like_C_sf"/>
</dbReference>
<dbReference type="GO" id="GO:0050661">
    <property type="term" value="F:NADP binding"/>
    <property type="evidence" value="ECO:0007669"/>
    <property type="project" value="InterPro"/>
</dbReference>
<evidence type="ECO:0000256" key="3">
    <source>
        <dbReference type="PIRSR" id="PIRSR000103-1"/>
    </source>
</evidence>
<gene>
    <name evidence="7" type="ordered locus">Csal_1751</name>
</gene>
<dbReference type="Gene3D" id="3.40.50.720">
    <property type="entry name" value="NAD(P)-binding Rossmann-like Domain"/>
    <property type="match status" value="1"/>
</dbReference>
<evidence type="ECO:0000259" key="6">
    <source>
        <dbReference type="Pfam" id="PF14833"/>
    </source>
</evidence>
<name>Q1QWQ5_CHRI1</name>
<sequence length="315" mass="33064">MSNRAPGHDNDDTTAREDRDMQDTTTIGVIGTGLMGAPMARRLAEAGYAVRAWNRSNDKARALTAHGIDIADSPRDAAGADIVVVMLSSGPVCDDILLGPEGVIAHMAPHATLVVMSSIPVDTAQRQAQAAEARGIGYLDAPVSGGERGAIDGTLAIMVGGDPATFERHRPLFAPLGRAVHVGPAGSGQLAKLANQSIVANTIATVAEALLLAERGGADPRKVREALMGGFADSTILQVHGERMLDEDFRPGGPAKWQWKDTQTAQALADDLALDLPVSRLVDGLFGDLVANGDGDLDHSALIRELRRRNGERPS</sequence>
<dbReference type="InterPro" id="IPR013328">
    <property type="entry name" value="6PGD_dom2"/>
</dbReference>
<dbReference type="KEGG" id="csa:Csal_1751"/>
<feature type="region of interest" description="Disordered" evidence="4">
    <location>
        <begin position="1"/>
        <end position="23"/>
    </location>
</feature>
<dbReference type="InterPro" id="IPR006115">
    <property type="entry name" value="6PGDH_NADP-bd"/>
</dbReference>
<dbReference type="AlphaFoldDB" id="Q1QWQ5"/>
<keyword evidence="8" id="KW-1185">Reference proteome</keyword>
<dbReference type="eggNOG" id="COG2084">
    <property type="taxonomic scope" value="Bacteria"/>
</dbReference>
<dbReference type="SUPFAM" id="SSF48179">
    <property type="entry name" value="6-phosphogluconate dehydrogenase C-terminal domain-like"/>
    <property type="match status" value="1"/>
</dbReference>
<dbReference type="PIRSF" id="PIRSF000103">
    <property type="entry name" value="HIBADH"/>
    <property type="match status" value="1"/>
</dbReference>
<protein>
    <submittedName>
        <fullName evidence="7">6-phosphogluconate dehydrogenase, NAD-binding protein</fullName>
    </submittedName>
</protein>
<evidence type="ECO:0000256" key="4">
    <source>
        <dbReference type="SAM" id="MobiDB-lite"/>
    </source>
</evidence>
<dbReference type="PANTHER" id="PTHR43060:SF15">
    <property type="entry name" value="3-HYDROXYISOBUTYRATE DEHYDROGENASE-LIKE 1, MITOCHONDRIAL-RELATED"/>
    <property type="match status" value="1"/>
</dbReference>
<dbReference type="Gene3D" id="1.10.1040.10">
    <property type="entry name" value="N-(1-d-carboxylethyl)-l-norvaline Dehydrogenase, domain 2"/>
    <property type="match status" value="1"/>
</dbReference>
<evidence type="ECO:0000313" key="8">
    <source>
        <dbReference type="Proteomes" id="UP000000239"/>
    </source>
</evidence>
<organism evidence="7 8">
    <name type="scientific">Chromohalobacter israelensis (strain ATCC BAA-138 / DSM 3043 / CIP 106854 / NCIMB 13768 / 1H11)</name>
    <name type="common">Chromohalobacter salexigens</name>
    <dbReference type="NCBI Taxonomy" id="290398"/>
    <lineage>
        <taxon>Bacteria</taxon>
        <taxon>Pseudomonadati</taxon>
        <taxon>Pseudomonadota</taxon>
        <taxon>Gammaproteobacteria</taxon>
        <taxon>Oceanospirillales</taxon>
        <taxon>Halomonadaceae</taxon>
        <taxon>Chromohalobacter</taxon>
    </lineage>
</organism>
<evidence type="ECO:0000259" key="5">
    <source>
        <dbReference type="Pfam" id="PF03446"/>
    </source>
</evidence>
<evidence type="ECO:0000256" key="1">
    <source>
        <dbReference type="ARBA" id="ARBA00023002"/>
    </source>
</evidence>
<feature type="compositionally biased region" description="Basic and acidic residues" evidence="4">
    <location>
        <begin position="1"/>
        <end position="22"/>
    </location>
</feature>
<proteinExistence type="predicted"/>
<feature type="active site" evidence="3">
    <location>
        <position position="192"/>
    </location>
</feature>
<keyword evidence="1" id="KW-0560">Oxidoreductase</keyword>
<evidence type="ECO:0000256" key="2">
    <source>
        <dbReference type="ARBA" id="ARBA00023027"/>
    </source>
</evidence>
<keyword evidence="2" id="KW-0520">NAD</keyword>